<proteinExistence type="predicted"/>
<dbReference type="EMBL" id="JBHSMP010000011">
    <property type="protein sequence ID" value="MFC5428861.1"/>
    <property type="molecule type" value="Genomic_DNA"/>
</dbReference>
<name>A0ABW0J728_9BURK</name>
<organism evidence="1 2">
    <name type="scientific">Paraburkholderia denitrificans</name>
    <dbReference type="NCBI Taxonomy" id="694025"/>
    <lineage>
        <taxon>Bacteria</taxon>
        <taxon>Pseudomonadati</taxon>
        <taxon>Pseudomonadota</taxon>
        <taxon>Betaproteobacteria</taxon>
        <taxon>Burkholderiales</taxon>
        <taxon>Burkholderiaceae</taxon>
        <taxon>Paraburkholderia</taxon>
    </lineage>
</organism>
<dbReference type="RefSeq" id="WP_377710839.1">
    <property type="nucleotide sequence ID" value="NZ_JBHSMP010000011.1"/>
</dbReference>
<accession>A0ABW0J728</accession>
<protein>
    <submittedName>
        <fullName evidence="1">Uncharacterized protein</fullName>
    </submittedName>
</protein>
<sequence>MALPGFVLSARFCRVNKSVIQMFGGEVNLNGIGRDLPVAPGKAMPSRHTTA</sequence>
<evidence type="ECO:0000313" key="2">
    <source>
        <dbReference type="Proteomes" id="UP001596103"/>
    </source>
</evidence>
<evidence type="ECO:0000313" key="1">
    <source>
        <dbReference type="EMBL" id="MFC5428861.1"/>
    </source>
</evidence>
<gene>
    <name evidence="1" type="ORF">ACFPTO_08625</name>
</gene>
<reference evidence="2" key="1">
    <citation type="journal article" date="2019" name="Int. J. Syst. Evol. Microbiol.">
        <title>The Global Catalogue of Microorganisms (GCM) 10K type strain sequencing project: providing services to taxonomists for standard genome sequencing and annotation.</title>
        <authorList>
            <consortium name="The Broad Institute Genomics Platform"/>
            <consortium name="The Broad Institute Genome Sequencing Center for Infectious Disease"/>
            <person name="Wu L."/>
            <person name="Ma J."/>
        </authorList>
    </citation>
    <scope>NUCLEOTIDE SEQUENCE [LARGE SCALE GENOMIC DNA]</scope>
    <source>
        <strain evidence="2">CCUG 56042</strain>
    </source>
</reference>
<dbReference type="Proteomes" id="UP001596103">
    <property type="component" value="Unassembled WGS sequence"/>
</dbReference>
<keyword evidence="2" id="KW-1185">Reference proteome</keyword>
<comment type="caution">
    <text evidence="1">The sequence shown here is derived from an EMBL/GenBank/DDBJ whole genome shotgun (WGS) entry which is preliminary data.</text>
</comment>